<dbReference type="RefSeq" id="WP_072911744.1">
    <property type="nucleotide sequence ID" value="NZ_FRAR01000009.1"/>
</dbReference>
<dbReference type="GO" id="GO:0042597">
    <property type="term" value="C:periplasmic space"/>
    <property type="evidence" value="ECO:0007669"/>
    <property type="project" value="UniProtKB-ARBA"/>
</dbReference>
<dbReference type="Gene3D" id="3.10.105.10">
    <property type="entry name" value="Dipeptide-binding Protein, Domain 3"/>
    <property type="match status" value="1"/>
</dbReference>
<dbReference type="InterPro" id="IPR030678">
    <property type="entry name" value="Peptide/Ni-bd"/>
</dbReference>
<keyword evidence="7" id="KW-1185">Reference proteome</keyword>
<dbReference type="SUPFAM" id="SSF53850">
    <property type="entry name" value="Periplasmic binding protein-like II"/>
    <property type="match status" value="1"/>
</dbReference>
<dbReference type="InterPro" id="IPR000914">
    <property type="entry name" value="SBP_5_dom"/>
</dbReference>
<evidence type="ECO:0000313" key="6">
    <source>
        <dbReference type="EMBL" id="SHK22951.1"/>
    </source>
</evidence>
<dbReference type="CDD" id="cd08493">
    <property type="entry name" value="PBP2_DppA_like"/>
    <property type="match status" value="1"/>
</dbReference>
<comment type="similarity">
    <text evidence="2">Belongs to the bacterial solute-binding protein 5 family.</text>
</comment>
<evidence type="ECO:0000256" key="2">
    <source>
        <dbReference type="ARBA" id="ARBA00005695"/>
    </source>
</evidence>
<dbReference type="InterPro" id="IPR039424">
    <property type="entry name" value="SBP_5"/>
</dbReference>
<sequence>MRGKLYQVAFLLLFLSFFSVVISLQRSNSAVFTNIQVPEKIDLNYALAEPIQTLDPAKASNLAEAKVISNLFEGLVRYKPNSTDVEPCLATTWQISPDGKTWTFQLRKNVKFHDNTPFNAAAVKFSVERQLPPQKKDNMIYGSFAFGMVQAVEAIDDYTVKFTLRSSYAPFIRNLAMPWAAPIVSPSSVTKYGDEVGQHPVGTGPFQLAQWKKENVVLVAFTDYWGDKTPLNSIAFSHLAPAQRSTGLTSGAITLGDMAEVKTKDIPDITLTNQPSASLGYLGLFNNKTPFNQPRVRRAVCMAIDRKEISRKLFGSPSLAANSILPPGFLGYNQNLQPYSGGTVKAKDMLKECGLPNGLDITLITYQGSRPYNPFGGEKLAALIKEQLAPAGIRVKIKTYPWHEFKSALRNQEGDAFLFGWVGDNLDPDNFLYTLLASGEITNLSHYKNSEVDRLISAAQEEVDEKIRLRLYYHAQQIMLQDTPLVFLNYGQENIACRKELQGVEFNLFGIPLLAKAHLTK</sequence>
<proteinExistence type="inferred from homology"/>
<dbReference type="InterPro" id="IPR023765">
    <property type="entry name" value="SBP_5_CS"/>
</dbReference>
<dbReference type="Pfam" id="PF00496">
    <property type="entry name" value="SBP_bac_5"/>
    <property type="match status" value="1"/>
</dbReference>
<comment type="subcellular location">
    <subcellularLocation>
        <location evidence="1">Cell membrane</location>
        <topology evidence="1">Lipid-anchor</topology>
    </subcellularLocation>
</comment>
<organism evidence="6 7">
    <name type="scientific">Desulforamulus aeronauticus DSM 10349</name>
    <dbReference type="NCBI Taxonomy" id="1121421"/>
    <lineage>
        <taxon>Bacteria</taxon>
        <taxon>Bacillati</taxon>
        <taxon>Bacillota</taxon>
        <taxon>Clostridia</taxon>
        <taxon>Eubacteriales</taxon>
        <taxon>Peptococcaceae</taxon>
        <taxon>Desulforamulus</taxon>
    </lineage>
</organism>
<protein>
    <submittedName>
        <fullName evidence="6">Peptide/nickel transport system substrate-binding protein</fullName>
    </submittedName>
</protein>
<evidence type="ECO:0000259" key="5">
    <source>
        <dbReference type="Pfam" id="PF00496"/>
    </source>
</evidence>
<dbReference type="PANTHER" id="PTHR30290:SF9">
    <property type="entry name" value="OLIGOPEPTIDE-BINDING PROTEIN APPA"/>
    <property type="match status" value="1"/>
</dbReference>
<accession>A0A1M6QRR0</accession>
<dbReference type="PANTHER" id="PTHR30290">
    <property type="entry name" value="PERIPLASMIC BINDING COMPONENT OF ABC TRANSPORTER"/>
    <property type="match status" value="1"/>
</dbReference>
<dbReference type="GO" id="GO:1904680">
    <property type="term" value="F:peptide transmembrane transporter activity"/>
    <property type="evidence" value="ECO:0007669"/>
    <property type="project" value="TreeGrafter"/>
</dbReference>
<evidence type="ECO:0000256" key="3">
    <source>
        <dbReference type="ARBA" id="ARBA00022448"/>
    </source>
</evidence>
<name>A0A1M6QRR0_9FIRM</name>
<dbReference type="STRING" id="1121421.SAMN02745123_01156"/>
<keyword evidence="4" id="KW-0732">Signal</keyword>
<feature type="domain" description="Solute-binding protein family 5" evidence="5">
    <location>
        <begin position="85"/>
        <end position="441"/>
    </location>
</feature>
<dbReference type="Gene3D" id="3.40.190.10">
    <property type="entry name" value="Periplasmic binding protein-like II"/>
    <property type="match status" value="1"/>
</dbReference>
<evidence type="ECO:0000313" key="7">
    <source>
        <dbReference type="Proteomes" id="UP000183997"/>
    </source>
</evidence>
<dbReference type="PROSITE" id="PS01040">
    <property type="entry name" value="SBP_BACTERIAL_5"/>
    <property type="match status" value="1"/>
</dbReference>
<dbReference type="Gene3D" id="3.90.76.10">
    <property type="entry name" value="Dipeptide-binding Protein, Domain 1"/>
    <property type="match status" value="1"/>
</dbReference>
<dbReference type="GO" id="GO:0015833">
    <property type="term" value="P:peptide transport"/>
    <property type="evidence" value="ECO:0007669"/>
    <property type="project" value="TreeGrafter"/>
</dbReference>
<dbReference type="OrthoDB" id="137511at2"/>
<reference evidence="7" key="1">
    <citation type="submission" date="2016-11" db="EMBL/GenBank/DDBJ databases">
        <authorList>
            <person name="Varghese N."/>
            <person name="Submissions S."/>
        </authorList>
    </citation>
    <scope>NUCLEOTIDE SEQUENCE [LARGE SCALE GENOMIC DNA]</scope>
    <source>
        <strain evidence="7">DSM 10349</strain>
    </source>
</reference>
<dbReference type="PIRSF" id="PIRSF002741">
    <property type="entry name" value="MppA"/>
    <property type="match status" value="1"/>
</dbReference>
<dbReference type="GO" id="GO:0043190">
    <property type="term" value="C:ATP-binding cassette (ABC) transporter complex"/>
    <property type="evidence" value="ECO:0007669"/>
    <property type="project" value="InterPro"/>
</dbReference>
<dbReference type="Proteomes" id="UP000183997">
    <property type="component" value="Unassembled WGS sequence"/>
</dbReference>
<keyword evidence="3" id="KW-0813">Transport</keyword>
<evidence type="ECO:0000256" key="1">
    <source>
        <dbReference type="ARBA" id="ARBA00004193"/>
    </source>
</evidence>
<evidence type="ECO:0000256" key="4">
    <source>
        <dbReference type="ARBA" id="ARBA00022729"/>
    </source>
</evidence>
<dbReference type="EMBL" id="FRAR01000009">
    <property type="protein sequence ID" value="SHK22951.1"/>
    <property type="molecule type" value="Genomic_DNA"/>
</dbReference>
<gene>
    <name evidence="6" type="ORF">SAMN02745123_01156</name>
</gene>
<dbReference type="AlphaFoldDB" id="A0A1M6QRR0"/>